<dbReference type="InterPro" id="IPR036271">
    <property type="entry name" value="Tet_transcr_reg_TetR-rel_C_sf"/>
</dbReference>
<dbReference type="SUPFAM" id="SSF46689">
    <property type="entry name" value="Homeodomain-like"/>
    <property type="match status" value="1"/>
</dbReference>
<comment type="caution">
    <text evidence="4">The sequence shown here is derived from an EMBL/GenBank/DDBJ whole genome shotgun (WGS) entry which is preliminary data.</text>
</comment>
<dbReference type="PRINTS" id="PR00455">
    <property type="entry name" value="HTHTETR"/>
</dbReference>
<reference evidence="4" key="1">
    <citation type="submission" date="2022-07" db="EMBL/GenBank/DDBJ databases">
        <title>Taxonomy of Novel Oxalotrophic and Methylotrophic Bacteria.</title>
        <authorList>
            <person name="Sahin N."/>
            <person name="Tani A."/>
        </authorList>
    </citation>
    <scope>NUCLEOTIDE SEQUENCE</scope>
    <source>
        <strain evidence="4">AM327</strain>
    </source>
</reference>
<keyword evidence="5" id="KW-1185">Reference proteome</keyword>
<gene>
    <name evidence="4" type="ORF">NBRC110019_11550</name>
</gene>
<name>A0A9W6EUT5_9FLAO</name>
<dbReference type="InterPro" id="IPR001647">
    <property type="entry name" value="HTH_TetR"/>
</dbReference>
<keyword evidence="1 2" id="KW-0238">DNA-binding</keyword>
<dbReference type="InterPro" id="IPR050109">
    <property type="entry name" value="HTH-type_TetR-like_transc_reg"/>
</dbReference>
<feature type="DNA-binding region" description="H-T-H motif" evidence="2">
    <location>
        <begin position="27"/>
        <end position="46"/>
    </location>
</feature>
<dbReference type="AlphaFoldDB" id="A0A9W6EUT5"/>
<dbReference type="InterPro" id="IPR023772">
    <property type="entry name" value="DNA-bd_HTH_TetR-type_CS"/>
</dbReference>
<dbReference type="PANTHER" id="PTHR30328:SF54">
    <property type="entry name" value="HTH-TYPE TRANSCRIPTIONAL REPRESSOR SCO4008"/>
    <property type="match status" value="1"/>
</dbReference>
<accession>A0A9W6EUT5</accession>
<evidence type="ECO:0000313" key="4">
    <source>
        <dbReference type="EMBL" id="GLB52116.1"/>
    </source>
</evidence>
<sequence length="206" mass="24411">MNLNDKQIQILIIAEQLFAEHGFGATSVRQIAKKADINIAMISYYFGSKEKLLETLLEYRTLDFRNEITNIIKNDTLTYIEKLDTMVMLLIKRIHKNRRIHKILHFEHSNGLRNITIEKYIEHKLKNYTLIESFIKDGQKNGVFVSNIEIPLIFPTILGSYFSFYYNKKLFKIIYKLEDKDIDDFVFHTLTKHIQKTIKAILTYEN</sequence>
<dbReference type="PROSITE" id="PS01081">
    <property type="entry name" value="HTH_TETR_1"/>
    <property type="match status" value="1"/>
</dbReference>
<dbReference type="RefSeq" id="WP_281753206.1">
    <property type="nucleotide sequence ID" value="NZ_BRVP01000006.1"/>
</dbReference>
<dbReference type="PROSITE" id="PS50977">
    <property type="entry name" value="HTH_TETR_2"/>
    <property type="match status" value="1"/>
</dbReference>
<organism evidence="4 5">
    <name type="scientific">Neptunitalea chrysea</name>
    <dbReference type="NCBI Taxonomy" id="1647581"/>
    <lineage>
        <taxon>Bacteria</taxon>
        <taxon>Pseudomonadati</taxon>
        <taxon>Bacteroidota</taxon>
        <taxon>Flavobacteriia</taxon>
        <taxon>Flavobacteriales</taxon>
        <taxon>Flavobacteriaceae</taxon>
        <taxon>Neptunitalea</taxon>
    </lineage>
</organism>
<dbReference type="Pfam" id="PF00440">
    <property type="entry name" value="TetR_N"/>
    <property type="match status" value="1"/>
</dbReference>
<dbReference type="PANTHER" id="PTHR30328">
    <property type="entry name" value="TRANSCRIPTIONAL REPRESSOR"/>
    <property type="match status" value="1"/>
</dbReference>
<dbReference type="GO" id="GO:0003677">
    <property type="term" value="F:DNA binding"/>
    <property type="evidence" value="ECO:0007669"/>
    <property type="project" value="UniProtKB-UniRule"/>
</dbReference>
<dbReference type="InterPro" id="IPR009057">
    <property type="entry name" value="Homeodomain-like_sf"/>
</dbReference>
<evidence type="ECO:0000256" key="1">
    <source>
        <dbReference type="ARBA" id="ARBA00023125"/>
    </source>
</evidence>
<evidence type="ECO:0000259" key="3">
    <source>
        <dbReference type="PROSITE" id="PS50977"/>
    </source>
</evidence>
<dbReference type="Gene3D" id="1.10.357.10">
    <property type="entry name" value="Tetracycline Repressor, domain 2"/>
    <property type="match status" value="1"/>
</dbReference>
<dbReference type="SUPFAM" id="SSF48498">
    <property type="entry name" value="Tetracyclin repressor-like, C-terminal domain"/>
    <property type="match status" value="1"/>
</dbReference>
<protein>
    <submittedName>
        <fullName evidence="4">TetR family transcriptional regulator</fullName>
    </submittedName>
</protein>
<evidence type="ECO:0000256" key="2">
    <source>
        <dbReference type="PROSITE-ProRule" id="PRU00335"/>
    </source>
</evidence>
<dbReference type="Proteomes" id="UP001143545">
    <property type="component" value="Unassembled WGS sequence"/>
</dbReference>
<proteinExistence type="predicted"/>
<feature type="domain" description="HTH tetR-type" evidence="3">
    <location>
        <begin position="4"/>
        <end position="64"/>
    </location>
</feature>
<evidence type="ECO:0000313" key="5">
    <source>
        <dbReference type="Proteomes" id="UP001143545"/>
    </source>
</evidence>
<dbReference type="EMBL" id="BRVP01000006">
    <property type="protein sequence ID" value="GLB52116.1"/>
    <property type="molecule type" value="Genomic_DNA"/>
</dbReference>